<dbReference type="InterPro" id="IPR019931">
    <property type="entry name" value="LPXTG_anchor"/>
</dbReference>
<keyword evidence="6" id="KW-1133">Transmembrane helix</keyword>
<evidence type="ECO:0000256" key="3">
    <source>
        <dbReference type="ARBA" id="ARBA00022729"/>
    </source>
</evidence>
<evidence type="ECO:0000259" key="7">
    <source>
        <dbReference type="PROSITE" id="PS50847"/>
    </source>
</evidence>
<dbReference type="SUPFAM" id="SSF49899">
    <property type="entry name" value="Concanavalin A-like lectins/glucanases"/>
    <property type="match status" value="1"/>
</dbReference>
<keyword evidence="2" id="KW-0964">Secreted</keyword>
<dbReference type="NCBIfam" id="NF012211">
    <property type="entry name" value="tand_rpt_95"/>
    <property type="match status" value="1"/>
</dbReference>
<sequence length="1324" mass="130444">MPFVPPALARLARSRPSDPGAPRTRAASAPRPRAVAAAAAVLAVLATMLVVNVGTPAGAVGSGTVLLQDDFMQPTTVGKNYIVGGRNFTPCLTAGTSTTSTPIPGCGGAADAAGAGALRLTDAVTNRAGFLVYDKALPTKAGLDITFNEYQYGGTLADGISFFLTDGQYTLDHAGAYGGSLGYHHNGATEGVPHALLGVGLDVWGNYTVETNDTASCTANYVGTTPDDNKNTIAVRGPGDGKTGYCLLGPAVSVPKLGDATHRTGSPRPPAITVRIVVDPPGDPSPKVKVYLDGSSTPVTTVDEPAALRTTPTFKFGWGASTGGSTDIHEINFLRVESVNPIKSDLALDVSASTVPSGDAASMVLTARTDAASGPVPAGQPVTLTATAPAGTALGTPSGTGWDCTASTSASLSCTRTPAVAIDPATALPPVTVGMTRVTTGQSGTSTISAAVASPLDDDQLLGDNARSVTVKWSPVASAVTGTAVVTSATPTGVTVAPSVVGTGPYTYAVTSTTPSLGTVSVSGQSLVVTPVAGASGLVTGTYQPTDVDGVVGNVATVQLAVAPIAGGGSITTDVDVQGSVTLPLPSGTGTFTAEVMGRSAGLASASVSMVAGQPVLRATSAARVSGDGWVDYRVVDGSGVPSAPVRVPVHVRPVAASDTVLLELDEDGDASLTTALPAGVGTAPLTYALVDDGDLDGATVTLGTNGSITVVADTGVSGSYAVPYTVSDAVGTSTHATVTIEVHPYLGAVATTYGTADAPTTAATPTLVATGPVTWTHTTPAGTSVSVATDGTVTLDPRGTSGSFTVSLTAVDADGLVSAARTLVFVVAPVATPLDGDAVASATPTATVLTPTATGTGPWTLAVATGLAPELGTVTVVGGTLQVTAAAGVSGVLTASYTLTGRHGVASAPVAVVVRVRPVAAAASAVVPSGTTTAVTLPTPTGTGPFTWTLEAVDEPAAGTVTVSGGVATIDAAATWSGPVAVRYTVTDADGLVSAPATLTVTVDPVAPDGGTGTKAVQPGTAGGPVAGPTPSPAGTGPFRFEIVTGPTPEQGTVTIDPDTGVVTFVPAPGFSGPVDVLYQATDGHGTPAAPATVTFQIAPVAAPTGGTPTGSPTRPLRTNTGKRVTTPLPTPVGTGPFTYELVDGPTPDQGTVTIDPVTGELVLVPAPGFSGTLTARYRVVDSTGLVSEPETYRLDVAPTAGPSSSTLTAGKAATVQLPTPQGRGPFTWTLVGGPTADQGTVVLDPATGRLTFVAAPGFTGAVHLTYTVTDADGIVSEVLSANVQVRTVLAATGATLAPLAGAGALLVALGAGLVLAVRRRRA</sequence>
<dbReference type="EMBL" id="BONK01000017">
    <property type="protein sequence ID" value="GIG23289.1"/>
    <property type="molecule type" value="Genomic_DNA"/>
</dbReference>
<protein>
    <recommendedName>
        <fullName evidence="7">Gram-positive cocci surface proteins LPxTG domain-containing protein</fullName>
    </recommendedName>
</protein>
<organism evidence="8 9">
    <name type="scientific">Cellulomonas chitinilytica</name>
    <dbReference type="NCBI Taxonomy" id="398759"/>
    <lineage>
        <taxon>Bacteria</taxon>
        <taxon>Bacillati</taxon>
        <taxon>Actinomycetota</taxon>
        <taxon>Actinomycetes</taxon>
        <taxon>Micrococcales</taxon>
        <taxon>Cellulomonadaceae</taxon>
        <taxon>Cellulomonas</taxon>
    </lineage>
</organism>
<evidence type="ECO:0000256" key="2">
    <source>
        <dbReference type="ARBA" id="ARBA00022525"/>
    </source>
</evidence>
<accession>A0A919U4M2</accession>
<dbReference type="Gene3D" id="2.60.120.200">
    <property type="match status" value="1"/>
</dbReference>
<dbReference type="Proteomes" id="UP000632740">
    <property type="component" value="Unassembled WGS sequence"/>
</dbReference>
<evidence type="ECO:0000256" key="1">
    <source>
        <dbReference type="ARBA" id="ARBA00022512"/>
    </source>
</evidence>
<comment type="caution">
    <text evidence="8">The sequence shown here is derived from an EMBL/GenBank/DDBJ whole genome shotgun (WGS) entry which is preliminary data.</text>
</comment>
<feature type="region of interest" description="Disordered" evidence="5">
    <location>
        <begin position="1104"/>
        <end position="1137"/>
    </location>
</feature>
<keyword evidence="1" id="KW-0134">Cell wall</keyword>
<feature type="transmembrane region" description="Helical" evidence="6">
    <location>
        <begin position="1298"/>
        <end position="1319"/>
    </location>
</feature>
<dbReference type="InterPro" id="IPR013320">
    <property type="entry name" value="ConA-like_dom_sf"/>
</dbReference>
<proteinExistence type="predicted"/>
<keyword evidence="4" id="KW-0572">Peptidoglycan-anchor</keyword>
<keyword evidence="3" id="KW-0732">Signal</keyword>
<gene>
    <name evidence="8" type="ORF">Cch01nite_40130</name>
</gene>
<evidence type="ECO:0000256" key="5">
    <source>
        <dbReference type="SAM" id="MobiDB-lite"/>
    </source>
</evidence>
<feature type="domain" description="Gram-positive cocci surface proteins LPxTG" evidence="7">
    <location>
        <begin position="1291"/>
        <end position="1324"/>
    </location>
</feature>
<evidence type="ECO:0000256" key="4">
    <source>
        <dbReference type="ARBA" id="ARBA00023088"/>
    </source>
</evidence>
<feature type="compositionally biased region" description="Low complexity" evidence="5">
    <location>
        <begin position="1126"/>
        <end position="1137"/>
    </location>
</feature>
<dbReference type="Pfam" id="PF17963">
    <property type="entry name" value="Big_9"/>
    <property type="match status" value="3"/>
</dbReference>
<name>A0A919U4M2_9CELL</name>
<reference evidence="8" key="1">
    <citation type="submission" date="2021-01" db="EMBL/GenBank/DDBJ databases">
        <title>Whole genome shotgun sequence of Cellulomonas chitinilytica NBRC 110799.</title>
        <authorList>
            <person name="Komaki H."/>
            <person name="Tamura T."/>
        </authorList>
    </citation>
    <scope>NUCLEOTIDE SEQUENCE</scope>
    <source>
        <strain evidence="8">NBRC 110799</strain>
    </source>
</reference>
<evidence type="ECO:0000313" key="8">
    <source>
        <dbReference type="EMBL" id="GIG23289.1"/>
    </source>
</evidence>
<evidence type="ECO:0000256" key="6">
    <source>
        <dbReference type="SAM" id="Phobius"/>
    </source>
</evidence>
<evidence type="ECO:0000313" key="9">
    <source>
        <dbReference type="Proteomes" id="UP000632740"/>
    </source>
</evidence>
<keyword evidence="6" id="KW-0812">Transmembrane</keyword>
<keyword evidence="9" id="KW-1185">Reference proteome</keyword>
<keyword evidence="6" id="KW-0472">Membrane</keyword>
<dbReference type="PROSITE" id="PS50847">
    <property type="entry name" value="GRAM_POS_ANCHORING"/>
    <property type="match status" value="1"/>
</dbReference>